<dbReference type="STRING" id="254877.A0A1V6SK57"/>
<comment type="caution">
    <text evidence="1">The sequence shown here is derived from an EMBL/GenBank/DDBJ whole genome shotgun (WGS) entry which is preliminary data.</text>
</comment>
<evidence type="ECO:0000313" key="2">
    <source>
        <dbReference type="Proteomes" id="UP000191342"/>
    </source>
</evidence>
<accession>A0A1V6SK57</accession>
<organism evidence="1 2">
    <name type="scientific">Penicillium flavigenum</name>
    <dbReference type="NCBI Taxonomy" id="254877"/>
    <lineage>
        <taxon>Eukaryota</taxon>
        <taxon>Fungi</taxon>
        <taxon>Dikarya</taxon>
        <taxon>Ascomycota</taxon>
        <taxon>Pezizomycotina</taxon>
        <taxon>Eurotiomycetes</taxon>
        <taxon>Eurotiomycetidae</taxon>
        <taxon>Eurotiales</taxon>
        <taxon>Aspergillaceae</taxon>
        <taxon>Penicillium</taxon>
    </lineage>
</organism>
<gene>
    <name evidence="1" type="ORF">PENFLA_c038G09954</name>
</gene>
<proteinExistence type="predicted"/>
<sequence>MSPLRISALPGYELSRSPSGSGLSAGYNLDESLFDWAIKIIDHCDIHGCFISIRAALYIHLLPRYQVTKLMEVLFTRELVANLSLASVPLLAGKAPAVLRLVRRILDRTTEVGSRSLVLGASAPASSHGEFQSDGANQDVEKKVFEQTLQILEAKKSGIAH</sequence>
<keyword evidence="2" id="KW-1185">Reference proteome</keyword>
<name>A0A1V6SK57_9EURO</name>
<reference evidence="2" key="1">
    <citation type="journal article" date="2017" name="Nat. Microbiol.">
        <title>Global analysis of biosynthetic gene clusters reveals vast potential of secondary metabolite production in Penicillium species.</title>
        <authorList>
            <person name="Nielsen J.C."/>
            <person name="Grijseels S."/>
            <person name="Prigent S."/>
            <person name="Ji B."/>
            <person name="Dainat J."/>
            <person name="Nielsen K.F."/>
            <person name="Frisvad J.C."/>
            <person name="Workman M."/>
            <person name="Nielsen J."/>
        </authorList>
    </citation>
    <scope>NUCLEOTIDE SEQUENCE [LARGE SCALE GENOMIC DNA]</scope>
    <source>
        <strain evidence="2">IBT 14082</strain>
    </source>
</reference>
<dbReference type="EMBL" id="MLQL01000038">
    <property type="protein sequence ID" value="OQE14431.1"/>
    <property type="molecule type" value="Genomic_DNA"/>
</dbReference>
<evidence type="ECO:0000313" key="1">
    <source>
        <dbReference type="EMBL" id="OQE14431.1"/>
    </source>
</evidence>
<dbReference type="AlphaFoldDB" id="A0A1V6SK57"/>
<dbReference type="Proteomes" id="UP000191342">
    <property type="component" value="Unassembled WGS sequence"/>
</dbReference>
<protein>
    <submittedName>
        <fullName evidence="1">Uncharacterized protein</fullName>
    </submittedName>
</protein>
<dbReference type="OrthoDB" id="542013at2759"/>